<dbReference type="GO" id="GO:0004553">
    <property type="term" value="F:hydrolase activity, hydrolyzing O-glycosyl compounds"/>
    <property type="evidence" value="ECO:0007669"/>
    <property type="project" value="InterPro"/>
</dbReference>
<dbReference type="RefSeq" id="WP_091245380.1">
    <property type="nucleotide sequence ID" value="NZ_FNIR01000007.1"/>
</dbReference>
<dbReference type="PROSITE" id="PS51318">
    <property type="entry name" value="TAT"/>
    <property type="match status" value="1"/>
</dbReference>
<keyword evidence="3 6" id="KW-0378">Hydrolase</keyword>
<keyword evidence="4 6" id="KW-0326">Glycosidase</keyword>
<comment type="similarity">
    <text evidence="1 6">Belongs to the glycosyl hydrolase 8 (cellulase D) family.</text>
</comment>
<proteinExistence type="inferred from homology"/>
<accession>A0A1H0M2J0</accession>
<dbReference type="AlphaFoldDB" id="A0A1H0M2J0"/>
<dbReference type="InterPro" id="IPR019834">
    <property type="entry name" value="Glyco_hydro_8_CS"/>
</dbReference>
<protein>
    <recommendedName>
        <fullName evidence="6">Glucanase</fullName>
        <ecNumber evidence="6">3.2.1.-</ecNumber>
    </recommendedName>
</protein>
<dbReference type="EC" id="3.2.1.-" evidence="6"/>
<reference evidence="8" key="1">
    <citation type="submission" date="2016-10" db="EMBL/GenBank/DDBJ databases">
        <authorList>
            <person name="Varghese N."/>
            <person name="Submissions S."/>
        </authorList>
    </citation>
    <scope>NUCLEOTIDE SEQUENCE [LARGE SCALE GENOMIC DNA]</scope>
    <source>
        <strain evidence="8">DSM 45843</strain>
    </source>
</reference>
<dbReference type="InterPro" id="IPR012341">
    <property type="entry name" value="6hp_glycosidase-like_sf"/>
</dbReference>
<dbReference type="SUPFAM" id="SSF48208">
    <property type="entry name" value="Six-hairpin glycosidases"/>
    <property type="match status" value="1"/>
</dbReference>
<evidence type="ECO:0000313" key="8">
    <source>
        <dbReference type="Proteomes" id="UP000199088"/>
    </source>
</evidence>
<keyword evidence="6" id="KW-0624">Polysaccharide degradation</keyword>
<name>A0A1H0M2J0_9ACTN</name>
<evidence type="ECO:0000256" key="1">
    <source>
        <dbReference type="ARBA" id="ARBA00009209"/>
    </source>
</evidence>
<feature type="active site" description="Nucleophile" evidence="5">
    <location>
        <position position="157"/>
    </location>
</feature>
<dbReference type="EMBL" id="FNIR01000007">
    <property type="protein sequence ID" value="SDO74615.1"/>
    <property type="molecule type" value="Genomic_DNA"/>
</dbReference>
<evidence type="ECO:0000256" key="4">
    <source>
        <dbReference type="ARBA" id="ARBA00023295"/>
    </source>
</evidence>
<dbReference type="Pfam" id="PF01270">
    <property type="entry name" value="Glyco_hydro_8"/>
    <property type="match status" value="1"/>
</dbReference>
<sequence>MQPDPSTSTSRRPGRRVLLLVAAALVVALAAGLVGLARADDRVAAAVDRVTADAPMSVGDRTALDALWRVYKETYLEPGTNRTLDKQNDDITTSEGQSYTMMRAVWSDDLATFRASWQWTKDNLQRPDFLMSWRFGERPDGTYGVQTEVGGDNTATDADVDIAFSLLMAYQRWQDDTFLYDALPIINSIWDEEVVAVGGRPVLVANDLEQDDRDRVLLNPSYFAPYAYRVFAEVDDDPTHDWSAVVDSSYEILAELDAAPLDTATSAGLAPDWVFLDRRTGAYSAVSDTLTTRFSYDALRSPWRLALDLEWNAEPRARALLEEQDVLADDWRTDGRLVAAYSRDGSPAADYEAPAMYGGTMGFFATVEPELATEVYQDELLPVYDADTGNLTTDLGYYDSNWVWFGMALYLDQLPDLTEVSAP</sequence>
<evidence type="ECO:0000256" key="2">
    <source>
        <dbReference type="ARBA" id="ARBA00022729"/>
    </source>
</evidence>
<dbReference type="GO" id="GO:0000272">
    <property type="term" value="P:polysaccharide catabolic process"/>
    <property type="evidence" value="ECO:0007669"/>
    <property type="project" value="UniProtKB-KW"/>
</dbReference>
<dbReference type="OrthoDB" id="5482597at2"/>
<dbReference type="Gene3D" id="1.50.10.10">
    <property type="match status" value="1"/>
</dbReference>
<dbReference type="Proteomes" id="UP000199088">
    <property type="component" value="Unassembled WGS sequence"/>
</dbReference>
<dbReference type="STRING" id="1052260.SAMN05660199_02504"/>
<dbReference type="PROSITE" id="PS00812">
    <property type="entry name" value="GLYCOSYL_HYDROL_F8"/>
    <property type="match status" value="1"/>
</dbReference>
<evidence type="ECO:0000256" key="6">
    <source>
        <dbReference type="RuleBase" id="RU361167"/>
    </source>
</evidence>
<dbReference type="InterPro" id="IPR008928">
    <property type="entry name" value="6-hairpin_glycosidase_sf"/>
</dbReference>
<evidence type="ECO:0000256" key="3">
    <source>
        <dbReference type="ARBA" id="ARBA00022801"/>
    </source>
</evidence>
<dbReference type="PRINTS" id="PR00735">
    <property type="entry name" value="GLHYDRLASE8"/>
</dbReference>
<organism evidence="7 8">
    <name type="scientific">Klenkia soli</name>
    <dbReference type="NCBI Taxonomy" id="1052260"/>
    <lineage>
        <taxon>Bacteria</taxon>
        <taxon>Bacillati</taxon>
        <taxon>Actinomycetota</taxon>
        <taxon>Actinomycetes</taxon>
        <taxon>Geodermatophilales</taxon>
        <taxon>Geodermatophilaceae</taxon>
        <taxon>Klenkia</taxon>
    </lineage>
</organism>
<dbReference type="InterPro" id="IPR002037">
    <property type="entry name" value="Glyco_hydro_8"/>
</dbReference>
<evidence type="ECO:0000256" key="5">
    <source>
        <dbReference type="PROSITE-ProRule" id="PRU10058"/>
    </source>
</evidence>
<keyword evidence="8" id="KW-1185">Reference proteome</keyword>
<keyword evidence="6" id="KW-0119">Carbohydrate metabolism</keyword>
<evidence type="ECO:0000313" key="7">
    <source>
        <dbReference type="EMBL" id="SDO74615.1"/>
    </source>
</evidence>
<keyword evidence="2" id="KW-0732">Signal</keyword>
<gene>
    <name evidence="7" type="ORF">SAMN05660199_02504</name>
</gene>
<dbReference type="InterPro" id="IPR006311">
    <property type="entry name" value="TAT_signal"/>
</dbReference>